<accession>A0A7E5A0F2</accession>
<dbReference type="Gene3D" id="1.10.287.1060">
    <property type="entry name" value="ESAT-6-like"/>
    <property type="match status" value="1"/>
</dbReference>
<proteinExistence type="inferred from homology"/>
<comment type="similarity">
    <text evidence="2">Belongs to the SNF7 family.</text>
</comment>
<dbReference type="WBParaSite" id="Pan_g7180.t1">
    <property type="protein sequence ID" value="Pan_g7180.t1"/>
    <property type="gene ID" value="Pan_g7180"/>
</dbReference>
<dbReference type="GO" id="GO:0009898">
    <property type="term" value="C:cytoplasmic side of plasma membrane"/>
    <property type="evidence" value="ECO:0007669"/>
    <property type="project" value="TreeGrafter"/>
</dbReference>
<dbReference type="Proteomes" id="UP000492821">
    <property type="component" value="Unassembled WGS sequence"/>
</dbReference>
<reference evidence="7" key="2">
    <citation type="submission" date="2020-10" db="UniProtKB">
        <authorList>
            <consortium name="WormBaseParasite"/>
        </authorList>
    </citation>
    <scope>IDENTIFICATION</scope>
</reference>
<comment type="subcellular location">
    <subcellularLocation>
        <location evidence="1">Endosome</location>
    </subcellularLocation>
</comment>
<evidence type="ECO:0000313" key="6">
    <source>
        <dbReference type="Proteomes" id="UP000492821"/>
    </source>
</evidence>
<keyword evidence="4" id="KW-0175">Coiled coil</keyword>
<dbReference type="GO" id="GO:0005771">
    <property type="term" value="C:multivesicular body"/>
    <property type="evidence" value="ECO:0007669"/>
    <property type="project" value="TreeGrafter"/>
</dbReference>
<organism evidence="6 7">
    <name type="scientific">Panagrellus redivivus</name>
    <name type="common">Microworm</name>
    <dbReference type="NCBI Taxonomy" id="6233"/>
    <lineage>
        <taxon>Eukaryota</taxon>
        <taxon>Metazoa</taxon>
        <taxon>Ecdysozoa</taxon>
        <taxon>Nematoda</taxon>
        <taxon>Chromadorea</taxon>
        <taxon>Rhabditida</taxon>
        <taxon>Tylenchina</taxon>
        <taxon>Panagrolaimomorpha</taxon>
        <taxon>Panagrolaimoidea</taxon>
        <taxon>Panagrolaimidae</taxon>
        <taxon>Panagrellus</taxon>
    </lineage>
</organism>
<keyword evidence="6" id="KW-1185">Reference proteome</keyword>
<evidence type="ECO:0000256" key="4">
    <source>
        <dbReference type="SAM" id="Coils"/>
    </source>
</evidence>
<feature type="region of interest" description="Disordered" evidence="5">
    <location>
        <begin position="185"/>
        <end position="220"/>
    </location>
</feature>
<dbReference type="GO" id="GO:0000815">
    <property type="term" value="C:ESCRT III complex"/>
    <property type="evidence" value="ECO:0007669"/>
    <property type="project" value="TreeGrafter"/>
</dbReference>
<dbReference type="GO" id="GO:0006900">
    <property type="term" value="P:vesicle budding from membrane"/>
    <property type="evidence" value="ECO:0007669"/>
    <property type="project" value="TreeGrafter"/>
</dbReference>
<evidence type="ECO:0000256" key="3">
    <source>
        <dbReference type="ARBA" id="ARBA00022753"/>
    </source>
</evidence>
<dbReference type="Gene3D" id="6.10.250.1710">
    <property type="match status" value="1"/>
</dbReference>
<feature type="coiled-coil region" evidence="4">
    <location>
        <begin position="21"/>
        <end position="48"/>
    </location>
</feature>
<dbReference type="GO" id="GO:0032511">
    <property type="term" value="P:late endosome to vacuole transport via multivesicular body sorting pathway"/>
    <property type="evidence" value="ECO:0007669"/>
    <property type="project" value="TreeGrafter"/>
</dbReference>
<sequence length="220" mass="24441">MFGRLFGGKKAAAGPNPQETIEELRNVEERLLKKQEFLERKIVEEQQKARANATSNKRVAMQALKRKKLHEQEQQRNDGILAKIEQQRLSLENASANVDILKTMGEAAKAMKQVHESHNIDDVHELMEDIAEQQDLANEVAEAISSPTGFANGLDQDDLEAEFAALEDEVLNEQLVNVDPAPAENIGARLPAAPTDKLPSRPVAKKEDDDMADLEQWAAS</sequence>
<protein>
    <submittedName>
        <fullName evidence="7">Charged multivesicular body protein 4b</fullName>
    </submittedName>
</protein>
<evidence type="ECO:0000256" key="2">
    <source>
        <dbReference type="ARBA" id="ARBA00006190"/>
    </source>
</evidence>
<reference evidence="6" key="1">
    <citation type="journal article" date="2013" name="Genetics">
        <title>The draft genome and transcriptome of Panagrellus redivivus are shaped by the harsh demands of a free-living lifestyle.</title>
        <authorList>
            <person name="Srinivasan J."/>
            <person name="Dillman A.R."/>
            <person name="Macchietto M.G."/>
            <person name="Heikkinen L."/>
            <person name="Lakso M."/>
            <person name="Fracchia K.M."/>
            <person name="Antoshechkin I."/>
            <person name="Mortazavi A."/>
            <person name="Wong G."/>
            <person name="Sternberg P.W."/>
        </authorList>
    </citation>
    <scope>NUCLEOTIDE SEQUENCE [LARGE SCALE GENOMIC DNA]</scope>
    <source>
        <strain evidence="6">MT8872</strain>
    </source>
</reference>
<evidence type="ECO:0000256" key="5">
    <source>
        <dbReference type="SAM" id="MobiDB-lite"/>
    </source>
</evidence>
<dbReference type="AlphaFoldDB" id="A0A7E5A0F2"/>
<dbReference type="PANTHER" id="PTHR22761:SF10">
    <property type="entry name" value="GH13992P"/>
    <property type="match status" value="1"/>
</dbReference>
<evidence type="ECO:0000313" key="7">
    <source>
        <dbReference type="WBParaSite" id="Pan_g7180.t1"/>
    </source>
</evidence>
<dbReference type="InterPro" id="IPR005024">
    <property type="entry name" value="Snf7_fam"/>
</dbReference>
<evidence type="ECO:0000256" key="1">
    <source>
        <dbReference type="ARBA" id="ARBA00004177"/>
    </source>
</evidence>
<feature type="region of interest" description="Disordered" evidence="5">
    <location>
        <begin position="1"/>
        <end position="20"/>
    </location>
</feature>
<keyword evidence="3" id="KW-0967">Endosome</keyword>
<dbReference type="PANTHER" id="PTHR22761">
    <property type="entry name" value="CHARGED MULTIVESICULAR BODY PROTEIN"/>
    <property type="match status" value="1"/>
</dbReference>
<name>A0A7E5A0F2_PANRE</name>
<dbReference type="Pfam" id="PF03357">
    <property type="entry name" value="Snf7"/>
    <property type="match status" value="1"/>
</dbReference>